<dbReference type="InterPro" id="IPR046174">
    <property type="entry name" value="DUF6176"/>
</dbReference>
<protein>
    <submittedName>
        <fullName evidence="1">Uncharacterized protein</fullName>
    </submittedName>
</protein>
<accession>A0A1W6NK67</accession>
<name>A0A1W6NK67_LEVBR</name>
<dbReference type="EMBL" id="NVYO01000001">
    <property type="protein sequence ID" value="PBQ25018.1"/>
    <property type="molecule type" value="Genomic_DNA"/>
</dbReference>
<dbReference type="AlphaFoldDB" id="A0A1W6NK67"/>
<proteinExistence type="predicted"/>
<dbReference type="Pfam" id="PF19673">
    <property type="entry name" value="DUF6176"/>
    <property type="match status" value="1"/>
</dbReference>
<dbReference type="Proteomes" id="UP000217918">
    <property type="component" value="Unassembled WGS sequence"/>
</dbReference>
<sequence length="109" mass="12623">MIELEGFPVIQGREALAHEWMNFLQDHQAAVIETLPAEHMRVESLFSTTINGRLYLFWYSLQSAKGADVSTSTSWVDQQHVAYWRQCIDEGQPSLKMKLENHFESTIDH</sequence>
<gene>
    <name evidence="1" type="ORF">CNR29_12860</name>
</gene>
<evidence type="ECO:0000313" key="1">
    <source>
        <dbReference type="EMBL" id="PBQ25018.1"/>
    </source>
</evidence>
<comment type="caution">
    <text evidence="1">The sequence shown here is derived from an EMBL/GenBank/DDBJ whole genome shotgun (WGS) entry which is preliminary data.</text>
</comment>
<evidence type="ECO:0000313" key="2">
    <source>
        <dbReference type="Proteomes" id="UP000217918"/>
    </source>
</evidence>
<reference evidence="1 2" key="1">
    <citation type="submission" date="2017-09" db="EMBL/GenBank/DDBJ databases">
        <title>Genome sequence of Lactobacillus brevis D7.</title>
        <authorList>
            <person name="Kwon M.-S."/>
            <person name="Lim S.K."/>
            <person name="Choi H.-J."/>
        </authorList>
    </citation>
    <scope>NUCLEOTIDE SEQUENCE [LARGE SCALE GENOMIC DNA]</scope>
    <source>
        <strain evidence="1 2">D7</strain>
    </source>
</reference>
<organism evidence="1 2">
    <name type="scientific">Levilactobacillus brevis</name>
    <name type="common">Lactobacillus brevis</name>
    <dbReference type="NCBI Taxonomy" id="1580"/>
    <lineage>
        <taxon>Bacteria</taxon>
        <taxon>Bacillati</taxon>
        <taxon>Bacillota</taxon>
        <taxon>Bacilli</taxon>
        <taxon>Lactobacillales</taxon>
        <taxon>Lactobacillaceae</taxon>
        <taxon>Levilactobacillus</taxon>
    </lineage>
</organism>